<accession>A0AAV4TMV9</accession>
<reference evidence="1 2" key="1">
    <citation type="submission" date="2021-06" db="EMBL/GenBank/DDBJ databases">
        <title>Caerostris darwini draft genome.</title>
        <authorList>
            <person name="Kono N."/>
            <person name="Arakawa K."/>
        </authorList>
    </citation>
    <scope>NUCLEOTIDE SEQUENCE [LARGE SCALE GENOMIC DNA]</scope>
</reference>
<gene>
    <name evidence="1" type="ORF">CDAR_456771</name>
</gene>
<dbReference type="AlphaFoldDB" id="A0AAV4TMV9"/>
<dbReference type="EMBL" id="BPLQ01009807">
    <property type="protein sequence ID" value="GIY46687.1"/>
    <property type="molecule type" value="Genomic_DNA"/>
</dbReference>
<dbReference type="Proteomes" id="UP001054837">
    <property type="component" value="Unassembled WGS sequence"/>
</dbReference>
<comment type="caution">
    <text evidence="1">The sequence shown here is derived from an EMBL/GenBank/DDBJ whole genome shotgun (WGS) entry which is preliminary data.</text>
</comment>
<organism evidence="1 2">
    <name type="scientific">Caerostris darwini</name>
    <dbReference type="NCBI Taxonomy" id="1538125"/>
    <lineage>
        <taxon>Eukaryota</taxon>
        <taxon>Metazoa</taxon>
        <taxon>Ecdysozoa</taxon>
        <taxon>Arthropoda</taxon>
        <taxon>Chelicerata</taxon>
        <taxon>Arachnida</taxon>
        <taxon>Araneae</taxon>
        <taxon>Araneomorphae</taxon>
        <taxon>Entelegynae</taxon>
        <taxon>Araneoidea</taxon>
        <taxon>Araneidae</taxon>
        <taxon>Caerostris</taxon>
    </lineage>
</organism>
<evidence type="ECO:0000313" key="1">
    <source>
        <dbReference type="EMBL" id="GIY46687.1"/>
    </source>
</evidence>
<name>A0AAV4TMV9_9ARAC</name>
<sequence>MIQSDCKFNQTAMDGVRAMLQDNGLLPRFSPEALVAFVHIRNNSDYVKSVLRIKSDDLTDPEDHSRVDQELVEEILEIISPSNITNCERVERPSNTTERISIYYYSPNTKIVRLRSIKDVKKYCNEIYFG</sequence>
<proteinExistence type="predicted"/>
<keyword evidence="2" id="KW-1185">Reference proteome</keyword>
<protein>
    <submittedName>
        <fullName evidence="1">Uncharacterized protein</fullName>
    </submittedName>
</protein>
<evidence type="ECO:0000313" key="2">
    <source>
        <dbReference type="Proteomes" id="UP001054837"/>
    </source>
</evidence>
<dbReference type="Gene3D" id="3.30.890.10">
    <property type="entry name" value="Methyl-cpg-binding Protein 2, Chain A"/>
    <property type="match status" value="1"/>
</dbReference>